<dbReference type="EMBL" id="FOIE01000003">
    <property type="protein sequence ID" value="SET26866.1"/>
    <property type="molecule type" value="Genomic_DNA"/>
</dbReference>
<evidence type="ECO:0000313" key="3">
    <source>
        <dbReference type="EMBL" id="SET26866.1"/>
    </source>
</evidence>
<protein>
    <submittedName>
        <fullName evidence="3">Predicted thioesterase</fullName>
    </submittedName>
</protein>
<dbReference type="OrthoDB" id="6902891at2"/>
<dbReference type="InterPro" id="IPR029069">
    <property type="entry name" value="HotDog_dom_sf"/>
</dbReference>
<keyword evidence="4" id="KW-1185">Reference proteome</keyword>
<feature type="active site" evidence="1">
    <location>
        <position position="70"/>
    </location>
</feature>
<feature type="active site" evidence="1">
    <location>
        <position position="44"/>
    </location>
</feature>
<dbReference type="SUPFAM" id="SSF54637">
    <property type="entry name" value="Thioesterase/thiol ester dehydrase-isomerase"/>
    <property type="match status" value="1"/>
</dbReference>
<evidence type="ECO:0000259" key="2">
    <source>
        <dbReference type="Pfam" id="PF22636"/>
    </source>
</evidence>
<evidence type="ECO:0000313" key="4">
    <source>
        <dbReference type="Proteomes" id="UP000198507"/>
    </source>
</evidence>
<feature type="domain" description="Fluoroacetyl-CoA-specific thioesterase-like" evidence="2">
    <location>
        <begin position="16"/>
        <end position="121"/>
    </location>
</feature>
<dbReference type="PIRSF" id="PIRSF014972">
    <property type="entry name" value="FlK"/>
    <property type="match status" value="1"/>
</dbReference>
<dbReference type="InterPro" id="IPR054485">
    <property type="entry name" value="FlK-like_dom"/>
</dbReference>
<accession>A0A1I0D5I1</accession>
<name>A0A1I0D5I1_9ACTN</name>
<organism evidence="3 4">
    <name type="scientific">Geodermatophilus poikilotrophus</name>
    <dbReference type="NCBI Taxonomy" id="1333667"/>
    <lineage>
        <taxon>Bacteria</taxon>
        <taxon>Bacillati</taxon>
        <taxon>Actinomycetota</taxon>
        <taxon>Actinomycetes</taxon>
        <taxon>Geodermatophilales</taxon>
        <taxon>Geodermatophilaceae</taxon>
        <taxon>Geodermatophilus</taxon>
    </lineage>
</organism>
<evidence type="ECO:0000256" key="1">
    <source>
        <dbReference type="PIRSR" id="PIRSR014972-1"/>
    </source>
</evidence>
<dbReference type="Gene3D" id="3.10.129.10">
    <property type="entry name" value="Hotdog Thioesterase"/>
    <property type="match status" value="1"/>
</dbReference>
<dbReference type="InterPro" id="IPR025540">
    <property type="entry name" value="FlK"/>
</dbReference>
<dbReference type="PANTHER" id="PTHR36934">
    <property type="entry name" value="BLR0278 PROTEIN"/>
    <property type="match status" value="1"/>
</dbReference>
<proteinExistence type="predicted"/>
<feature type="active site" evidence="1">
    <location>
        <position position="36"/>
    </location>
</feature>
<dbReference type="RefSeq" id="WP_091442795.1">
    <property type="nucleotide sequence ID" value="NZ_FOIE01000003.1"/>
</dbReference>
<dbReference type="AlphaFoldDB" id="A0A1I0D5I1"/>
<reference evidence="4" key="1">
    <citation type="submission" date="2016-10" db="EMBL/GenBank/DDBJ databases">
        <authorList>
            <person name="Varghese N."/>
            <person name="Submissions S."/>
        </authorList>
    </citation>
    <scope>NUCLEOTIDE SEQUENCE [LARGE SCALE GENOMIC DNA]</scope>
    <source>
        <strain evidence="4">DSM 44209</strain>
    </source>
</reference>
<dbReference type="Pfam" id="PF22636">
    <property type="entry name" value="FlK"/>
    <property type="match status" value="1"/>
</dbReference>
<dbReference type="PANTHER" id="PTHR36934:SF1">
    <property type="entry name" value="THIOESTERASE DOMAIN-CONTAINING PROTEIN"/>
    <property type="match status" value="1"/>
</dbReference>
<dbReference type="Proteomes" id="UP000198507">
    <property type="component" value="Unassembled WGS sequence"/>
</dbReference>
<sequence>MRPVPVGASAVLDVVVTPEMTVRFDELGPVHPVYATYSMAKHFEEAGRKLLLSHLEPGEAGIGSALSVEHLAPCWIGDPVRVTARCAEVRGNRLTCECAAVDGEGRLLGRGTTVQVVLSEEAVRARIGERARLRQRTGPGDDLPDAR</sequence>
<dbReference type="CDD" id="cd00586">
    <property type="entry name" value="4HBT"/>
    <property type="match status" value="1"/>
</dbReference>
<gene>
    <name evidence="3" type="ORF">SAMN04488546_1916</name>
</gene>